<dbReference type="PANTHER" id="PTHR23004">
    <property type="entry name" value="DOUBLECORTIN DOMAIN CONTAINING 2"/>
    <property type="match status" value="1"/>
</dbReference>
<evidence type="ECO:0000313" key="3">
    <source>
        <dbReference type="Proteomes" id="UP001176940"/>
    </source>
</evidence>
<protein>
    <recommendedName>
        <fullName evidence="1">Doublecortin domain-containing protein</fullName>
    </recommendedName>
</protein>
<feature type="domain" description="Doublecortin" evidence="1">
    <location>
        <begin position="81"/>
        <end position="109"/>
    </location>
</feature>
<dbReference type="SUPFAM" id="SSF89837">
    <property type="entry name" value="Doublecortin (DC)"/>
    <property type="match status" value="1"/>
</dbReference>
<dbReference type="InterPro" id="IPR003533">
    <property type="entry name" value="Doublecortin_dom"/>
</dbReference>
<dbReference type="Pfam" id="PF03607">
    <property type="entry name" value="DCX"/>
    <property type="match status" value="1"/>
</dbReference>
<reference evidence="2" key="1">
    <citation type="submission" date="2023-07" db="EMBL/GenBank/DDBJ databases">
        <authorList>
            <person name="Stuckert A."/>
        </authorList>
    </citation>
    <scope>NUCLEOTIDE SEQUENCE</scope>
</reference>
<evidence type="ECO:0000313" key="2">
    <source>
        <dbReference type="EMBL" id="CAJ0965989.1"/>
    </source>
</evidence>
<sequence length="245" mass="27004">MEVFKQRLDRYLSEASLTRPDNSGTGKIGTGKIAKVEIVGIRVGTAPCSESRVSAMMFAMTYPVRPSLMPGRDALILCFFRLCTLDGVSISCGSELVSGEYYVAIGSEKYKCLPYEELLSPPGRNKNRPGVKRRIPKVGSSFSLLTEMGKVYSVSQDGISDSALNNSPTQEDNRRIYSTGAEPNFSSVKHTDGENSVFYAKPVRVRPSQRQKTNQMETKGLRHCSVFRLCCVGTAALQRDPALQR</sequence>
<gene>
    <name evidence="2" type="ORF">RIMI_LOCUS20828895</name>
</gene>
<proteinExistence type="predicted"/>
<dbReference type="Proteomes" id="UP001176940">
    <property type="component" value="Unassembled WGS sequence"/>
</dbReference>
<evidence type="ECO:0000259" key="1">
    <source>
        <dbReference type="Pfam" id="PF03607"/>
    </source>
</evidence>
<name>A0ABN9MGY4_9NEOB</name>
<dbReference type="Gene3D" id="3.10.20.230">
    <property type="entry name" value="Doublecortin domain"/>
    <property type="match status" value="1"/>
</dbReference>
<keyword evidence="3" id="KW-1185">Reference proteome</keyword>
<comment type="caution">
    <text evidence="2">The sequence shown here is derived from an EMBL/GenBank/DDBJ whole genome shotgun (WGS) entry which is preliminary data.</text>
</comment>
<dbReference type="PANTHER" id="PTHR23004:SF10">
    <property type="entry name" value="DOUBLECORTIN DOMAIN-CONTAINING PROTEIN 2B"/>
    <property type="match status" value="1"/>
</dbReference>
<dbReference type="InterPro" id="IPR036572">
    <property type="entry name" value="Doublecortin_dom_sf"/>
</dbReference>
<organism evidence="2 3">
    <name type="scientific">Ranitomeya imitator</name>
    <name type="common">mimic poison frog</name>
    <dbReference type="NCBI Taxonomy" id="111125"/>
    <lineage>
        <taxon>Eukaryota</taxon>
        <taxon>Metazoa</taxon>
        <taxon>Chordata</taxon>
        <taxon>Craniata</taxon>
        <taxon>Vertebrata</taxon>
        <taxon>Euteleostomi</taxon>
        <taxon>Amphibia</taxon>
        <taxon>Batrachia</taxon>
        <taxon>Anura</taxon>
        <taxon>Neobatrachia</taxon>
        <taxon>Hyloidea</taxon>
        <taxon>Dendrobatidae</taxon>
        <taxon>Dendrobatinae</taxon>
        <taxon>Ranitomeya</taxon>
    </lineage>
</organism>
<dbReference type="EMBL" id="CAUEEQ010071154">
    <property type="protein sequence ID" value="CAJ0965989.1"/>
    <property type="molecule type" value="Genomic_DNA"/>
</dbReference>
<accession>A0ABN9MGY4</accession>